<protein>
    <submittedName>
        <fullName evidence="1">Uncharacterized protein</fullName>
    </submittedName>
</protein>
<organism evidence="1">
    <name type="scientific">uncultured Caudovirales phage</name>
    <dbReference type="NCBI Taxonomy" id="2100421"/>
    <lineage>
        <taxon>Viruses</taxon>
        <taxon>Duplodnaviria</taxon>
        <taxon>Heunggongvirae</taxon>
        <taxon>Uroviricota</taxon>
        <taxon>Caudoviricetes</taxon>
        <taxon>Peduoviridae</taxon>
        <taxon>Maltschvirus</taxon>
        <taxon>Maltschvirus maltsch</taxon>
    </lineage>
</organism>
<name>A0A6J5MVB6_9CAUD</name>
<proteinExistence type="predicted"/>
<gene>
    <name evidence="1" type="ORF">UFOVP533_40</name>
</gene>
<sequence>MKQTPLYTSLKMTQEREREIVNSMATYFQQGKVLGDILLELSQRKDMNAKEKVYLALMIGSMMSKHTTDEAE</sequence>
<reference evidence="1" key="1">
    <citation type="submission" date="2020-04" db="EMBL/GenBank/DDBJ databases">
        <authorList>
            <person name="Chiriac C."/>
            <person name="Salcher M."/>
            <person name="Ghai R."/>
            <person name="Kavagutti S V."/>
        </authorList>
    </citation>
    <scope>NUCLEOTIDE SEQUENCE</scope>
</reference>
<evidence type="ECO:0000313" key="1">
    <source>
        <dbReference type="EMBL" id="CAB4149026.1"/>
    </source>
</evidence>
<accession>A0A6J5MVB6</accession>
<dbReference type="EMBL" id="LR796501">
    <property type="protein sequence ID" value="CAB4149026.1"/>
    <property type="molecule type" value="Genomic_DNA"/>
</dbReference>